<dbReference type="EMBL" id="CAJNDS010002100">
    <property type="protein sequence ID" value="CAE7326410.1"/>
    <property type="molecule type" value="Genomic_DNA"/>
</dbReference>
<keyword evidence="4" id="KW-1185">Reference proteome</keyword>
<feature type="region of interest" description="Disordered" evidence="1">
    <location>
        <begin position="549"/>
        <end position="575"/>
    </location>
</feature>
<gene>
    <name evidence="3" type="ORF">SNAT2548_LOCUS17090</name>
</gene>
<reference evidence="3" key="1">
    <citation type="submission" date="2021-02" db="EMBL/GenBank/DDBJ databases">
        <authorList>
            <person name="Dougan E. K."/>
            <person name="Rhodes N."/>
            <person name="Thang M."/>
            <person name="Chan C."/>
        </authorList>
    </citation>
    <scope>NUCLEOTIDE SEQUENCE</scope>
</reference>
<dbReference type="OrthoDB" id="431869at2759"/>
<dbReference type="InterPro" id="IPR018490">
    <property type="entry name" value="cNMP-bd_dom_sf"/>
</dbReference>
<proteinExistence type="predicted"/>
<feature type="domain" description="Cyclic nucleotide-binding" evidence="2">
    <location>
        <begin position="121"/>
        <end position="228"/>
    </location>
</feature>
<dbReference type="SMART" id="SM00100">
    <property type="entry name" value="cNMP"/>
    <property type="match status" value="1"/>
</dbReference>
<dbReference type="PROSITE" id="PS50042">
    <property type="entry name" value="CNMP_BINDING_3"/>
    <property type="match status" value="1"/>
</dbReference>
<sequence length="591" mass="64072">MAMSTGHLLPPQLGVPPGARRPDSPRGFRYPDSPRGFRYPDSPRGAQRLDSPPRGSPAARLSEPDLRAKADVALPSLSRRVEAPKKMIDPPAAVELRPPSRELGVAGTADVLRRLRRDHGLFAELSLGELEDLAELISPLGFRRGEVLFLRGEPASWLGLLLAGKASATIPQGGQGGGEIRLGDHHPGEIVGGARGALWEKSHARPYTLRALEDGCIAVLSFDQLEAVRRARPAFHHSLLRVLLMQLADSCGCFFRGCPVSNRLKWNLASFTERRVLDFLVRLRDEGRLLPCADYHSLLALACRLRVTQWQPRVSVLTRGEPLAGALIVLDGKFTGFRDAGGSPSLWFDPGDCVGLEFLLGGVQPCPMDIFAARPTLAALLLPSDMEDLRREYPSLATEILQGLFSKLFSELAAPHPEPLLLLAEAGEKVQFQPSSSPIFPAPLRFPGNLSPEDVQTAVKLAEATAPTPRWVNSSRTTKVLEGQAAREDAAIRRFIADPHGLTASWAEQESTKAEWLLGSFLTQKLMESQGGAEGRAKAREATVEAVLAASRPPGSPTSPVGRPDHHLKTPGVTAERCSDSISVKMQHVCD</sequence>
<dbReference type="Proteomes" id="UP000604046">
    <property type="component" value="Unassembled WGS sequence"/>
</dbReference>
<dbReference type="Pfam" id="PF00027">
    <property type="entry name" value="cNMP_binding"/>
    <property type="match status" value="1"/>
</dbReference>
<dbReference type="InterPro" id="IPR014710">
    <property type="entry name" value="RmlC-like_jellyroll"/>
</dbReference>
<evidence type="ECO:0000313" key="4">
    <source>
        <dbReference type="Proteomes" id="UP000604046"/>
    </source>
</evidence>
<feature type="region of interest" description="Disordered" evidence="1">
    <location>
        <begin position="1"/>
        <end position="67"/>
    </location>
</feature>
<organism evidence="3 4">
    <name type="scientific">Symbiodinium natans</name>
    <dbReference type="NCBI Taxonomy" id="878477"/>
    <lineage>
        <taxon>Eukaryota</taxon>
        <taxon>Sar</taxon>
        <taxon>Alveolata</taxon>
        <taxon>Dinophyceae</taxon>
        <taxon>Suessiales</taxon>
        <taxon>Symbiodiniaceae</taxon>
        <taxon>Symbiodinium</taxon>
    </lineage>
</organism>
<dbReference type="Gene3D" id="2.60.120.10">
    <property type="entry name" value="Jelly Rolls"/>
    <property type="match status" value="2"/>
</dbReference>
<dbReference type="CDD" id="cd00038">
    <property type="entry name" value="CAP_ED"/>
    <property type="match status" value="1"/>
</dbReference>
<protein>
    <recommendedName>
        <fullName evidence="2">Cyclic nucleotide-binding domain-containing protein</fullName>
    </recommendedName>
</protein>
<accession>A0A812NTQ8</accession>
<evidence type="ECO:0000313" key="3">
    <source>
        <dbReference type="EMBL" id="CAE7326410.1"/>
    </source>
</evidence>
<evidence type="ECO:0000259" key="2">
    <source>
        <dbReference type="PROSITE" id="PS50042"/>
    </source>
</evidence>
<dbReference type="AlphaFoldDB" id="A0A812NTQ8"/>
<dbReference type="SUPFAM" id="SSF51206">
    <property type="entry name" value="cAMP-binding domain-like"/>
    <property type="match status" value="2"/>
</dbReference>
<name>A0A812NTQ8_9DINO</name>
<evidence type="ECO:0000256" key="1">
    <source>
        <dbReference type="SAM" id="MobiDB-lite"/>
    </source>
</evidence>
<dbReference type="InterPro" id="IPR000595">
    <property type="entry name" value="cNMP-bd_dom"/>
</dbReference>
<comment type="caution">
    <text evidence="3">The sequence shown here is derived from an EMBL/GenBank/DDBJ whole genome shotgun (WGS) entry which is preliminary data.</text>
</comment>